<evidence type="ECO:0000313" key="8">
    <source>
        <dbReference type="Proteomes" id="UP000250043"/>
    </source>
</evidence>
<evidence type="ECO:0000313" key="7">
    <source>
        <dbReference type="EMBL" id="OCH91912.1"/>
    </source>
</evidence>
<dbReference type="UniPathway" id="UPA00850"/>
<gene>
    <name evidence="7" type="ORF">OBBRIDRAFT_487568</name>
</gene>
<dbReference type="GO" id="GO:0046872">
    <property type="term" value="F:metal ion binding"/>
    <property type="evidence" value="ECO:0007669"/>
    <property type="project" value="UniProtKB-KW"/>
</dbReference>
<evidence type="ECO:0000256" key="5">
    <source>
        <dbReference type="ARBA" id="ARBA00022840"/>
    </source>
</evidence>
<dbReference type="Proteomes" id="UP000250043">
    <property type="component" value="Unassembled WGS sequence"/>
</dbReference>
<dbReference type="Gene3D" id="3.90.190.20">
    <property type="entry name" value="Mur ligase, C-terminal domain"/>
    <property type="match status" value="1"/>
</dbReference>
<name>A0A8E2B3Z8_9APHY</name>
<comment type="similarity">
    <text evidence="1">Belongs to the folylpolyglutamate synthase family.</text>
</comment>
<dbReference type="GO" id="GO:0005829">
    <property type="term" value="C:cytosol"/>
    <property type="evidence" value="ECO:0007669"/>
    <property type="project" value="TreeGrafter"/>
</dbReference>
<protein>
    <submittedName>
        <fullName evidence="7">Mur ligase</fullName>
    </submittedName>
</protein>
<dbReference type="GO" id="GO:0004326">
    <property type="term" value="F:tetrahydrofolylpolyglutamate synthase activity"/>
    <property type="evidence" value="ECO:0007669"/>
    <property type="project" value="InterPro"/>
</dbReference>
<sequence length="530" mass="56480">MNISIGALRSSHRAFFASPRSVHPRCARRSLTMSIDLSLDRIRDLQLHLPPYTRPTCHVVGTNGKGSVSAFLTSIFRASAFTTGRFNSPHLINPLDSILLDDVPVQPSVYASARAHVEAVDQQNGCHASSFELLTATALYIFEQAEVDVVVLEAGMGGRLDATNIVPNDAVIASALTAVDLDHQAFLGSTPAAIAREKASVARPGKPFILGQQMHAEVEPAVRELASTVGAALIPAPVVKPRSWDDATDGPRNSLTLTPHFRPSPQPVEVGLSCFDSPLRALLPLHGQHQLANLGTALGVLEALLAPSAVVPHEFSIRARSQVSPESVSRGIQETSWPGRLSFHTISVPLDSSRSKNDLLVLADGAHNPASAQTLSAYLSSLLASLARAVPSAREVTITYILALSYSPPKSPADTLRPLFSLEVPEGLTVTQRAASVRFTCPEGMPWVSPVPPHEMREIVARLCPAAESWTSTEKAAGGAEPANPELVQALNWAAEGASGGEGKHSLVVIAGSLYLVADFYRVLRKQEAM</sequence>
<evidence type="ECO:0000256" key="1">
    <source>
        <dbReference type="ARBA" id="ARBA00008276"/>
    </source>
</evidence>
<dbReference type="GO" id="GO:0005524">
    <property type="term" value="F:ATP binding"/>
    <property type="evidence" value="ECO:0007669"/>
    <property type="project" value="UniProtKB-KW"/>
</dbReference>
<evidence type="ECO:0000256" key="2">
    <source>
        <dbReference type="ARBA" id="ARBA00022598"/>
    </source>
</evidence>
<dbReference type="InterPro" id="IPR018109">
    <property type="entry name" value="Folylpolyglutamate_synth_CS"/>
</dbReference>
<keyword evidence="5" id="KW-0067">ATP-binding</keyword>
<keyword evidence="2 7" id="KW-0436">Ligase</keyword>
<reference evidence="7 8" key="1">
    <citation type="submission" date="2016-07" db="EMBL/GenBank/DDBJ databases">
        <title>Draft genome of the white-rot fungus Obba rivulosa 3A-2.</title>
        <authorList>
            <consortium name="DOE Joint Genome Institute"/>
            <person name="Miettinen O."/>
            <person name="Riley R."/>
            <person name="Acob R."/>
            <person name="Barry K."/>
            <person name="Cullen D."/>
            <person name="De Vries R."/>
            <person name="Hainaut M."/>
            <person name="Hatakka A."/>
            <person name="Henrissat B."/>
            <person name="Hilden K."/>
            <person name="Kuo R."/>
            <person name="Labutti K."/>
            <person name="Lipzen A."/>
            <person name="Makela M.R."/>
            <person name="Sandor L."/>
            <person name="Spatafora J.W."/>
            <person name="Grigoriev I.V."/>
            <person name="Hibbett D.S."/>
        </authorList>
    </citation>
    <scope>NUCLEOTIDE SEQUENCE [LARGE SCALE GENOMIC DNA]</scope>
    <source>
        <strain evidence="7 8">3A-2</strain>
    </source>
</reference>
<dbReference type="GO" id="GO:0005739">
    <property type="term" value="C:mitochondrion"/>
    <property type="evidence" value="ECO:0007669"/>
    <property type="project" value="TreeGrafter"/>
</dbReference>
<dbReference type="SUPFAM" id="SSF53623">
    <property type="entry name" value="MurD-like peptide ligases, catalytic domain"/>
    <property type="match status" value="1"/>
</dbReference>
<dbReference type="NCBIfam" id="TIGR01499">
    <property type="entry name" value="folC"/>
    <property type="match status" value="1"/>
</dbReference>
<dbReference type="PANTHER" id="PTHR11136:SF0">
    <property type="entry name" value="DIHYDROFOLATE SYNTHETASE-RELATED"/>
    <property type="match status" value="1"/>
</dbReference>
<proteinExistence type="inferred from homology"/>
<dbReference type="GO" id="GO:0008841">
    <property type="term" value="F:dihydrofolate synthase activity"/>
    <property type="evidence" value="ECO:0007669"/>
    <property type="project" value="TreeGrafter"/>
</dbReference>
<keyword evidence="6" id="KW-0460">Magnesium</keyword>
<dbReference type="SUPFAM" id="SSF53244">
    <property type="entry name" value="MurD-like peptide ligases, peptide-binding domain"/>
    <property type="match status" value="1"/>
</dbReference>
<keyword evidence="4" id="KW-0547">Nucleotide-binding</keyword>
<dbReference type="EMBL" id="KV722377">
    <property type="protein sequence ID" value="OCH91912.1"/>
    <property type="molecule type" value="Genomic_DNA"/>
</dbReference>
<dbReference type="InterPro" id="IPR036615">
    <property type="entry name" value="Mur_ligase_C_dom_sf"/>
</dbReference>
<dbReference type="InterPro" id="IPR001645">
    <property type="entry name" value="Folylpolyglutamate_synth"/>
</dbReference>
<evidence type="ECO:0000256" key="4">
    <source>
        <dbReference type="ARBA" id="ARBA00022741"/>
    </source>
</evidence>
<accession>A0A8E2B3Z8</accession>
<dbReference type="Gene3D" id="3.40.1190.10">
    <property type="entry name" value="Mur-like, catalytic domain"/>
    <property type="match status" value="1"/>
</dbReference>
<dbReference type="OrthoDB" id="5212574at2759"/>
<keyword evidence="8" id="KW-1185">Reference proteome</keyword>
<dbReference type="AlphaFoldDB" id="A0A8E2B3Z8"/>
<dbReference type="PROSITE" id="PS01012">
    <property type="entry name" value="FOLYLPOLYGLU_SYNT_2"/>
    <property type="match status" value="1"/>
</dbReference>
<dbReference type="PANTHER" id="PTHR11136">
    <property type="entry name" value="FOLYLPOLYGLUTAMATE SYNTHASE-RELATED"/>
    <property type="match status" value="1"/>
</dbReference>
<evidence type="ECO:0000256" key="6">
    <source>
        <dbReference type="ARBA" id="ARBA00022842"/>
    </source>
</evidence>
<organism evidence="7 8">
    <name type="scientific">Obba rivulosa</name>
    <dbReference type="NCBI Taxonomy" id="1052685"/>
    <lineage>
        <taxon>Eukaryota</taxon>
        <taxon>Fungi</taxon>
        <taxon>Dikarya</taxon>
        <taxon>Basidiomycota</taxon>
        <taxon>Agaricomycotina</taxon>
        <taxon>Agaricomycetes</taxon>
        <taxon>Polyporales</taxon>
        <taxon>Gelatoporiaceae</taxon>
        <taxon>Obba</taxon>
    </lineage>
</organism>
<keyword evidence="3" id="KW-0479">Metal-binding</keyword>
<evidence type="ECO:0000256" key="3">
    <source>
        <dbReference type="ARBA" id="ARBA00022723"/>
    </source>
</evidence>
<dbReference type="InterPro" id="IPR036565">
    <property type="entry name" value="Mur-like_cat_sf"/>
</dbReference>